<feature type="domain" description="DUF1559" evidence="2">
    <location>
        <begin position="38"/>
        <end position="267"/>
    </location>
</feature>
<name>A0A5C5VGT2_9BACT</name>
<feature type="transmembrane region" description="Helical" evidence="1">
    <location>
        <begin position="12"/>
        <end position="37"/>
    </location>
</feature>
<reference evidence="3 4" key="1">
    <citation type="submission" date="2019-02" db="EMBL/GenBank/DDBJ databases">
        <title>Deep-cultivation of Planctomycetes and their phenomic and genomic characterization uncovers novel biology.</title>
        <authorList>
            <person name="Wiegand S."/>
            <person name="Jogler M."/>
            <person name="Boedeker C."/>
            <person name="Pinto D."/>
            <person name="Vollmers J."/>
            <person name="Rivas-Marin E."/>
            <person name="Kohn T."/>
            <person name="Peeters S.H."/>
            <person name="Heuer A."/>
            <person name="Rast P."/>
            <person name="Oberbeckmann S."/>
            <person name="Bunk B."/>
            <person name="Jeske O."/>
            <person name="Meyerdierks A."/>
            <person name="Storesund J.E."/>
            <person name="Kallscheuer N."/>
            <person name="Luecker S."/>
            <person name="Lage O.M."/>
            <person name="Pohl T."/>
            <person name="Merkel B.J."/>
            <person name="Hornburger P."/>
            <person name="Mueller R.-W."/>
            <person name="Bruemmer F."/>
            <person name="Labrenz M."/>
            <person name="Spormann A.M."/>
            <person name="Op Den Camp H."/>
            <person name="Overmann J."/>
            <person name="Amann R."/>
            <person name="Jetten M.S.M."/>
            <person name="Mascher T."/>
            <person name="Medema M.H."/>
            <person name="Devos D.P."/>
            <person name="Kaster A.-K."/>
            <person name="Ovreas L."/>
            <person name="Rohde M."/>
            <person name="Galperin M.Y."/>
            <person name="Jogler C."/>
        </authorList>
    </citation>
    <scope>NUCLEOTIDE SEQUENCE [LARGE SCALE GENOMIC DNA]</scope>
    <source>
        <strain evidence="3 4">KOR34</strain>
    </source>
</reference>
<sequence length="277" mass="29297">MRNPHAQMRLQSGFTLVELLVVLAIIGVLVGLLLPAVQMARESARRSTCTNNLKQLALAIKLHEQTHGTFPTGGWGPDWVGDPDRGYSPKQPGGWIYNVLVYLEAQEVRDLGHGASAQDKRLAASTLLASPLNVLHCPSRRPASLYPYAGPPQLQNADPPLAVAKTDYAVSTTIAHERSEVIASEIQLQRGLSKSVFVAEKTVSPSHYLDGNAEGDQLSAYVGSCSDLARSVEGVPSLDSGGDAVGLGGPHPGGCVTAYGDGSVRLVPAGQQFESAR</sequence>
<comment type="caution">
    <text evidence="3">The sequence shown here is derived from an EMBL/GenBank/DDBJ whole genome shotgun (WGS) entry which is preliminary data.</text>
</comment>
<gene>
    <name evidence="3" type="primary">xcpT_13</name>
    <name evidence="3" type="ORF">KOR34_21140</name>
</gene>
<dbReference type="NCBIfam" id="TIGR02532">
    <property type="entry name" value="IV_pilin_GFxxxE"/>
    <property type="match status" value="1"/>
</dbReference>
<keyword evidence="1" id="KW-0472">Membrane</keyword>
<evidence type="ECO:0000256" key="1">
    <source>
        <dbReference type="SAM" id="Phobius"/>
    </source>
</evidence>
<dbReference type="Pfam" id="PF07963">
    <property type="entry name" value="N_methyl"/>
    <property type="match status" value="1"/>
</dbReference>
<dbReference type="PANTHER" id="PTHR30093">
    <property type="entry name" value="GENERAL SECRETION PATHWAY PROTEIN G"/>
    <property type="match status" value="1"/>
</dbReference>
<dbReference type="NCBIfam" id="TIGR04294">
    <property type="entry name" value="pre_pil_HX9DG"/>
    <property type="match status" value="1"/>
</dbReference>
<evidence type="ECO:0000313" key="4">
    <source>
        <dbReference type="Proteomes" id="UP000316714"/>
    </source>
</evidence>
<protein>
    <submittedName>
        <fullName evidence="3">Type II secretion system protein G</fullName>
    </submittedName>
</protein>
<proteinExistence type="predicted"/>
<dbReference type="InterPro" id="IPR012902">
    <property type="entry name" value="N_methyl_site"/>
</dbReference>
<accession>A0A5C5VGT2</accession>
<dbReference type="InterPro" id="IPR011453">
    <property type="entry name" value="DUF1559"/>
</dbReference>
<dbReference type="Proteomes" id="UP000316714">
    <property type="component" value="Unassembled WGS sequence"/>
</dbReference>
<keyword evidence="4" id="KW-1185">Reference proteome</keyword>
<dbReference type="PANTHER" id="PTHR30093:SF2">
    <property type="entry name" value="TYPE II SECRETION SYSTEM PROTEIN H"/>
    <property type="match status" value="1"/>
</dbReference>
<dbReference type="PROSITE" id="PS00409">
    <property type="entry name" value="PROKAR_NTER_METHYL"/>
    <property type="match status" value="1"/>
</dbReference>
<organism evidence="3 4">
    <name type="scientific">Posidoniimonas corsicana</name>
    <dbReference type="NCBI Taxonomy" id="1938618"/>
    <lineage>
        <taxon>Bacteria</taxon>
        <taxon>Pseudomonadati</taxon>
        <taxon>Planctomycetota</taxon>
        <taxon>Planctomycetia</taxon>
        <taxon>Pirellulales</taxon>
        <taxon>Lacipirellulaceae</taxon>
        <taxon>Posidoniimonas</taxon>
    </lineage>
</organism>
<dbReference type="InterPro" id="IPR045584">
    <property type="entry name" value="Pilin-like"/>
</dbReference>
<dbReference type="InterPro" id="IPR027558">
    <property type="entry name" value="Pre_pil_HX9DG_C"/>
</dbReference>
<dbReference type="Pfam" id="PF07596">
    <property type="entry name" value="SBP_bac_10"/>
    <property type="match status" value="1"/>
</dbReference>
<evidence type="ECO:0000313" key="3">
    <source>
        <dbReference type="EMBL" id="TWT37167.1"/>
    </source>
</evidence>
<dbReference type="EMBL" id="SIHJ01000001">
    <property type="protein sequence ID" value="TWT37167.1"/>
    <property type="molecule type" value="Genomic_DNA"/>
</dbReference>
<keyword evidence="1" id="KW-0812">Transmembrane</keyword>
<dbReference type="AlphaFoldDB" id="A0A5C5VGT2"/>
<keyword evidence="1" id="KW-1133">Transmembrane helix</keyword>
<dbReference type="Gene3D" id="3.30.700.10">
    <property type="entry name" value="Glycoprotein, Type 4 Pilin"/>
    <property type="match status" value="1"/>
</dbReference>
<dbReference type="SUPFAM" id="SSF54523">
    <property type="entry name" value="Pili subunits"/>
    <property type="match status" value="1"/>
</dbReference>
<evidence type="ECO:0000259" key="2">
    <source>
        <dbReference type="Pfam" id="PF07596"/>
    </source>
</evidence>